<feature type="domain" description="MucB/RseB C-terminal" evidence="7">
    <location>
        <begin position="225"/>
        <end position="314"/>
    </location>
</feature>
<sequence>MLRRCLAACVLGLVAAGAAQADPEQILLKAADASRTANYRGVVVYRAGSAIESLRLVHGYEGGVERERLTALTGEPREIIRQDNKITCLLPKERKLDLKRPALKGLLTQVSPETLAALAAWYELRELGNARIAGRNCKGVELAPKDDYRYGFEIWADESSGVPLKVRLVSRDRRILEEVMFTEVEFPESLPVQAFEPDLDARQFRTVVRQEPTPSDNADLSDFPLRLEQLPAGFKVTLRDRRPGKDGRGAVEHVLISDGLSAVSLFAARDVPPERAFVGLSSMGAVNAYGRVYGGFHVTVVGETPPAAVRYIGEHLLLKDAPEAAKP</sequence>
<dbReference type="RefSeq" id="WP_123212970.1">
    <property type="nucleotide sequence ID" value="NZ_RJVO01000010.1"/>
</dbReference>
<dbReference type="PIRSF" id="PIRSF005427">
    <property type="entry name" value="RseB"/>
    <property type="match status" value="1"/>
</dbReference>
<dbReference type="EMBL" id="RJVO01000010">
    <property type="protein sequence ID" value="ROH85961.1"/>
    <property type="molecule type" value="Genomic_DNA"/>
</dbReference>
<dbReference type="Proteomes" id="UP000282106">
    <property type="component" value="Unassembled WGS sequence"/>
</dbReference>
<dbReference type="InterPro" id="IPR033436">
    <property type="entry name" value="MucB/RseB_C"/>
</dbReference>
<dbReference type="Pfam" id="PF03888">
    <property type="entry name" value="MucB_RseB"/>
    <property type="match status" value="1"/>
</dbReference>
<reference evidence="8 9" key="1">
    <citation type="submission" date="2018-10" db="EMBL/GenBank/DDBJ databases">
        <authorList>
            <person name="Chen W.-M."/>
        </authorList>
    </citation>
    <scope>NUCLEOTIDE SEQUENCE [LARGE SCALE GENOMIC DNA]</scope>
    <source>
        <strain evidence="8 9">THS-13</strain>
    </source>
</reference>
<comment type="subcellular location">
    <subcellularLocation>
        <location evidence="1">Periplasm</location>
    </subcellularLocation>
</comment>
<dbReference type="AlphaFoldDB" id="A0A3N0V0C8"/>
<comment type="caution">
    <text evidence="8">The sequence shown here is derived from an EMBL/GenBank/DDBJ whole genome shotgun (WGS) entry which is preliminary data.</text>
</comment>
<evidence type="ECO:0000256" key="5">
    <source>
        <dbReference type="SAM" id="SignalP"/>
    </source>
</evidence>
<dbReference type="Gene3D" id="2.50.20.10">
    <property type="entry name" value="Lipoprotein localisation LolA/LolB/LppX"/>
    <property type="match status" value="1"/>
</dbReference>
<protein>
    <recommendedName>
        <fullName evidence="10">Transcriptional regulator</fullName>
    </recommendedName>
</protein>
<name>A0A3N0V0C8_9GAMM</name>
<dbReference type="InParanoid" id="A0A3N0V0C8"/>
<feature type="domain" description="MucB/RseB N-terminal" evidence="6">
    <location>
        <begin position="22"/>
        <end position="197"/>
    </location>
</feature>
<comment type="similarity">
    <text evidence="2">Belongs to the RseB family.</text>
</comment>
<keyword evidence="9" id="KW-1185">Reference proteome</keyword>
<evidence type="ECO:0000259" key="7">
    <source>
        <dbReference type="Pfam" id="PF17188"/>
    </source>
</evidence>
<organism evidence="8 9">
    <name type="scientific">Stagnimonas aquatica</name>
    <dbReference type="NCBI Taxonomy" id="2689987"/>
    <lineage>
        <taxon>Bacteria</taxon>
        <taxon>Pseudomonadati</taxon>
        <taxon>Pseudomonadota</taxon>
        <taxon>Gammaproteobacteria</taxon>
        <taxon>Nevskiales</taxon>
        <taxon>Nevskiaceae</taxon>
        <taxon>Stagnimonas</taxon>
    </lineage>
</organism>
<dbReference type="GO" id="GO:0030288">
    <property type="term" value="C:outer membrane-bounded periplasmic space"/>
    <property type="evidence" value="ECO:0007669"/>
    <property type="project" value="TreeGrafter"/>
</dbReference>
<dbReference type="GO" id="GO:0032885">
    <property type="term" value="P:regulation of polysaccharide biosynthetic process"/>
    <property type="evidence" value="ECO:0007669"/>
    <property type="project" value="TreeGrafter"/>
</dbReference>
<evidence type="ECO:0000313" key="8">
    <source>
        <dbReference type="EMBL" id="ROH85961.1"/>
    </source>
</evidence>
<dbReference type="FunCoup" id="A0A3N0V0C8">
    <property type="interactions" value="42"/>
</dbReference>
<dbReference type="PANTHER" id="PTHR38782">
    <property type="match status" value="1"/>
</dbReference>
<feature type="signal peptide" evidence="5">
    <location>
        <begin position="1"/>
        <end position="21"/>
    </location>
</feature>
<dbReference type="InterPro" id="IPR033434">
    <property type="entry name" value="MucB/RseB_N"/>
</dbReference>
<evidence type="ECO:0000256" key="1">
    <source>
        <dbReference type="ARBA" id="ARBA00004418"/>
    </source>
</evidence>
<dbReference type="Pfam" id="PF17188">
    <property type="entry name" value="MucB_RseB_C"/>
    <property type="match status" value="1"/>
</dbReference>
<accession>A0A3N0V0C8</accession>
<dbReference type="PANTHER" id="PTHR38782:SF1">
    <property type="entry name" value="SIGMA-E FACTOR REGULATORY PROTEIN RSEB"/>
    <property type="match status" value="1"/>
</dbReference>
<evidence type="ECO:0000256" key="4">
    <source>
        <dbReference type="ARBA" id="ARBA00022764"/>
    </source>
</evidence>
<proteinExistence type="inferred from homology"/>
<dbReference type="InterPro" id="IPR038484">
    <property type="entry name" value="MucB/RseB_C_sf"/>
</dbReference>
<dbReference type="GO" id="GO:0045152">
    <property type="term" value="F:antisigma factor binding"/>
    <property type="evidence" value="ECO:0007669"/>
    <property type="project" value="TreeGrafter"/>
</dbReference>
<dbReference type="CDD" id="cd16327">
    <property type="entry name" value="RseB"/>
    <property type="match status" value="1"/>
</dbReference>
<gene>
    <name evidence="8" type="ORF">ED208_16180</name>
</gene>
<evidence type="ECO:0000259" key="6">
    <source>
        <dbReference type="Pfam" id="PF03888"/>
    </source>
</evidence>
<evidence type="ECO:0000313" key="9">
    <source>
        <dbReference type="Proteomes" id="UP000282106"/>
    </source>
</evidence>
<feature type="chain" id="PRO_5017935306" description="Transcriptional regulator" evidence="5">
    <location>
        <begin position="22"/>
        <end position="327"/>
    </location>
</feature>
<dbReference type="Gene3D" id="3.30.200.100">
    <property type="entry name" value="MucB/RseB, C-terminal domain"/>
    <property type="match status" value="1"/>
</dbReference>
<evidence type="ECO:0000256" key="3">
    <source>
        <dbReference type="ARBA" id="ARBA00022729"/>
    </source>
</evidence>
<keyword evidence="3 5" id="KW-0732">Signal</keyword>
<evidence type="ECO:0000256" key="2">
    <source>
        <dbReference type="ARBA" id="ARBA00008150"/>
    </source>
</evidence>
<dbReference type="InterPro" id="IPR005588">
    <property type="entry name" value="MucB_RseB"/>
</dbReference>
<keyword evidence="4" id="KW-0574">Periplasm</keyword>
<evidence type="ECO:0008006" key="10">
    <source>
        <dbReference type="Google" id="ProtNLM"/>
    </source>
</evidence>